<sequence>MSESSPPSASHKLFSFVLIFGTGTGKVSYILLSSFHFCWERRSLIGCLHSLVRLIPFKLQEIRLIISLTCVVYHRSEARSLERRSSFRILLIRLQTSSNHFPAFSSIKQLMQTLRKLRLLSRRSRRMSRSSPSGQQCHHHRAIAMCLFCMTRRCVLKWSEDPLTAN</sequence>
<evidence type="ECO:0000256" key="1">
    <source>
        <dbReference type="SAM" id="Phobius"/>
    </source>
</evidence>
<keyword evidence="3" id="KW-1185">Reference proteome</keyword>
<protein>
    <submittedName>
        <fullName evidence="2">Uncharacterized protein</fullName>
    </submittedName>
</protein>
<dbReference type="EMBL" id="KV428467">
    <property type="protein sequence ID" value="KZT31759.1"/>
    <property type="molecule type" value="Genomic_DNA"/>
</dbReference>
<organism evidence="2 3">
    <name type="scientific">Sistotremastrum suecicum HHB10207 ss-3</name>
    <dbReference type="NCBI Taxonomy" id="1314776"/>
    <lineage>
        <taxon>Eukaryota</taxon>
        <taxon>Fungi</taxon>
        <taxon>Dikarya</taxon>
        <taxon>Basidiomycota</taxon>
        <taxon>Agaricomycotina</taxon>
        <taxon>Agaricomycetes</taxon>
        <taxon>Sistotremastrales</taxon>
        <taxon>Sistotremastraceae</taxon>
        <taxon>Sistotremastrum</taxon>
    </lineage>
</organism>
<keyword evidence="1" id="KW-0812">Transmembrane</keyword>
<dbReference type="AlphaFoldDB" id="A0A165X2F3"/>
<gene>
    <name evidence="2" type="ORF">SISSUDRAFT_664685</name>
</gene>
<reference evidence="2 3" key="1">
    <citation type="journal article" date="2016" name="Mol. Biol. Evol.">
        <title>Comparative Genomics of Early-Diverging Mushroom-Forming Fungi Provides Insights into the Origins of Lignocellulose Decay Capabilities.</title>
        <authorList>
            <person name="Nagy L.G."/>
            <person name="Riley R."/>
            <person name="Tritt A."/>
            <person name="Adam C."/>
            <person name="Daum C."/>
            <person name="Floudas D."/>
            <person name="Sun H."/>
            <person name="Yadav J.S."/>
            <person name="Pangilinan J."/>
            <person name="Larsson K.H."/>
            <person name="Matsuura K."/>
            <person name="Barry K."/>
            <person name="Labutti K."/>
            <person name="Kuo R."/>
            <person name="Ohm R.A."/>
            <person name="Bhattacharya S.S."/>
            <person name="Shirouzu T."/>
            <person name="Yoshinaga Y."/>
            <person name="Martin F.M."/>
            <person name="Grigoriev I.V."/>
            <person name="Hibbett D.S."/>
        </authorList>
    </citation>
    <scope>NUCLEOTIDE SEQUENCE [LARGE SCALE GENOMIC DNA]</scope>
    <source>
        <strain evidence="2 3">HHB10207 ss-3</strain>
    </source>
</reference>
<evidence type="ECO:0000313" key="3">
    <source>
        <dbReference type="Proteomes" id="UP000076798"/>
    </source>
</evidence>
<proteinExistence type="predicted"/>
<dbReference type="Proteomes" id="UP000076798">
    <property type="component" value="Unassembled WGS sequence"/>
</dbReference>
<evidence type="ECO:0000313" key="2">
    <source>
        <dbReference type="EMBL" id="KZT31759.1"/>
    </source>
</evidence>
<feature type="transmembrane region" description="Helical" evidence="1">
    <location>
        <begin position="13"/>
        <end position="32"/>
    </location>
</feature>
<name>A0A165X2F3_9AGAM</name>
<accession>A0A165X2F3</accession>
<keyword evidence="1" id="KW-1133">Transmembrane helix</keyword>
<keyword evidence="1" id="KW-0472">Membrane</keyword>